<keyword evidence="1" id="KW-0963">Cytoplasm</keyword>
<dbReference type="Pfam" id="PF02475">
    <property type="entry name" value="TRM5-TYW2_MTfase"/>
    <property type="match status" value="1"/>
</dbReference>
<dbReference type="GeneID" id="5709422"/>
<dbReference type="InterPro" id="IPR030382">
    <property type="entry name" value="MeTrfase_TRM5/TYW2"/>
</dbReference>
<sequence>MKLKDELKSVIPQDLLNLVPSGFDIIGSRSGAVAIIEIPSELEDYKYEIAKAIIRNSRNVKAVLRRIGPRSGEFRLYNYEKLIGDLTEVIHVESGVRLMLDPTKVFFSPRDQYDRLDLASRVKDNEVIAYLFAGIAPYAFIILKHKPTVRIIYAVEINPEAIKYAEINVKLNKARGKVVPIEYDASAFCERMRDRFHRVIMTLPLGAHQYLHDAIGCVANGGVVNFYHTGPEENPFKDAEEIVMRHCSNANVDCRIINERVVREYAPRVYKVRVDFEVSKVRNNLKLN</sequence>
<reference evidence="7 8" key="1">
    <citation type="submission" date="2007-10" db="EMBL/GenBank/DDBJ databases">
        <title>Complete sequence of Caldivirga maquilingensis IC-167.</title>
        <authorList>
            <consortium name="US DOE Joint Genome Institute"/>
            <person name="Copeland A."/>
            <person name="Lucas S."/>
            <person name="Lapidus A."/>
            <person name="Barry K."/>
            <person name="Glavina del Rio T."/>
            <person name="Dalin E."/>
            <person name="Tice H."/>
            <person name="Pitluck S."/>
            <person name="Saunders E."/>
            <person name="Brettin T."/>
            <person name="Bruce D."/>
            <person name="Detter J.C."/>
            <person name="Han C."/>
            <person name="Schmutz J."/>
            <person name="Larimer F."/>
            <person name="Land M."/>
            <person name="Hauser L."/>
            <person name="Kyrpides N."/>
            <person name="Ivanova N."/>
            <person name="Biddle J.F."/>
            <person name="Zhang Z."/>
            <person name="Fitz-Gibbon S.T."/>
            <person name="Lowe T.M."/>
            <person name="Saltikov C."/>
            <person name="House C.H."/>
            <person name="Richardson P."/>
        </authorList>
    </citation>
    <scope>NUCLEOTIDE SEQUENCE [LARGE SCALE GENOMIC DNA]</scope>
    <source>
        <strain evidence="8">ATCC 700844 / DSM 13496 / JCM 10307 / IC-167</strain>
    </source>
</reference>
<dbReference type="Gene3D" id="3.40.50.150">
    <property type="entry name" value="Vaccinia Virus protein VP39"/>
    <property type="match status" value="1"/>
</dbReference>
<dbReference type="Gene3D" id="3.30.300.110">
    <property type="entry name" value="Met-10+ protein-like domains"/>
    <property type="match status" value="1"/>
</dbReference>
<evidence type="ECO:0000256" key="1">
    <source>
        <dbReference type="ARBA" id="ARBA00022490"/>
    </source>
</evidence>
<dbReference type="PROSITE" id="PS51684">
    <property type="entry name" value="SAM_MT_TRM5_TYW2"/>
    <property type="match status" value="1"/>
</dbReference>
<dbReference type="Pfam" id="PF25133">
    <property type="entry name" value="TYW2_N_2"/>
    <property type="match status" value="1"/>
</dbReference>
<evidence type="ECO:0000256" key="2">
    <source>
        <dbReference type="ARBA" id="ARBA00022603"/>
    </source>
</evidence>
<dbReference type="RefSeq" id="WP_012185409.1">
    <property type="nucleotide sequence ID" value="NC_009954.1"/>
</dbReference>
<accession>A8MB99</accession>
<dbReference type="STRING" id="397948.Cmaq_0343"/>
<evidence type="ECO:0000256" key="5">
    <source>
        <dbReference type="ARBA" id="ARBA00022694"/>
    </source>
</evidence>
<gene>
    <name evidence="7" type="ordered locus">Cmaq_0343</name>
</gene>
<dbReference type="OrthoDB" id="8079at2157"/>
<keyword evidence="4" id="KW-0949">S-adenosyl-L-methionine</keyword>
<dbReference type="InterPro" id="IPR056744">
    <property type="entry name" value="TRM5/TYW2-like_N"/>
</dbReference>
<evidence type="ECO:0000259" key="6">
    <source>
        <dbReference type="PROSITE" id="PS51684"/>
    </source>
</evidence>
<dbReference type="AlphaFoldDB" id="A8MB99"/>
<name>A8MB99_CALMQ</name>
<evidence type="ECO:0000256" key="4">
    <source>
        <dbReference type="ARBA" id="ARBA00022691"/>
    </source>
</evidence>
<protein>
    <recommendedName>
        <fullName evidence="6">SAM-dependent methyltransferase TRM5/TYW2-type domain-containing protein</fullName>
    </recommendedName>
</protein>
<dbReference type="PANTHER" id="PTHR23245:SF36">
    <property type="entry name" value="TRNA (GUANINE(37)-N1)-METHYLTRANSFERASE"/>
    <property type="match status" value="1"/>
</dbReference>
<dbReference type="HOGENOM" id="CLU_022610_0_0_2"/>
<keyword evidence="8" id="KW-1185">Reference proteome</keyword>
<dbReference type="GO" id="GO:0008175">
    <property type="term" value="F:tRNA methyltransferase activity"/>
    <property type="evidence" value="ECO:0007669"/>
    <property type="project" value="TreeGrafter"/>
</dbReference>
<keyword evidence="5" id="KW-0819">tRNA processing</keyword>
<feature type="domain" description="SAM-dependent methyltransferase TRM5/TYW2-type" evidence="6">
    <location>
        <begin position="23"/>
        <end position="280"/>
    </location>
</feature>
<keyword evidence="2" id="KW-0489">Methyltransferase</keyword>
<proteinExistence type="predicted"/>
<dbReference type="CDD" id="cd02440">
    <property type="entry name" value="AdoMet_MTases"/>
    <property type="match status" value="1"/>
</dbReference>
<evidence type="ECO:0000313" key="8">
    <source>
        <dbReference type="Proteomes" id="UP000001137"/>
    </source>
</evidence>
<dbReference type="Proteomes" id="UP000001137">
    <property type="component" value="Chromosome"/>
</dbReference>
<evidence type="ECO:0000313" key="7">
    <source>
        <dbReference type="EMBL" id="ABW01189.1"/>
    </source>
</evidence>
<dbReference type="PANTHER" id="PTHR23245">
    <property type="entry name" value="TRNA METHYLTRANSFERASE"/>
    <property type="match status" value="1"/>
</dbReference>
<dbReference type="GO" id="GO:0005737">
    <property type="term" value="C:cytoplasm"/>
    <property type="evidence" value="ECO:0007669"/>
    <property type="project" value="TreeGrafter"/>
</dbReference>
<evidence type="ECO:0000256" key="3">
    <source>
        <dbReference type="ARBA" id="ARBA00022679"/>
    </source>
</evidence>
<dbReference type="eggNOG" id="arCOG00033">
    <property type="taxonomic scope" value="Archaea"/>
</dbReference>
<dbReference type="EMBL" id="CP000852">
    <property type="protein sequence ID" value="ABW01189.1"/>
    <property type="molecule type" value="Genomic_DNA"/>
</dbReference>
<dbReference type="InterPro" id="IPR056743">
    <property type="entry name" value="TRM5-TYW2-like_MTfase"/>
</dbReference>
<keyword evidence="3" id="KW-0808">Transferase</keyword>
<dbReference type="GO" id="GO:0002939">
    <property type="term" value="P:tRNA N1-guanine methylation"/>
    <property type="evidence" value="ECO:0007669"/>
    <property type="project" value="TreeGrafter"/>
</dbReference>
<dbReference type="SUPFAM" id="SSF53335">
    <property type="entry name" value="S-adenosyl-L-methionine-dependent methyltransferases"/>
    <property type="match status" value="1"/>
</dbReference>
<organism evidence="7 8">
    <name type="scientific">Caldivirga maquilingensis (strain ATCC 700844 / DSM 13496 / JCM 10307 / IC-167)</name>
    <dbReference type="NCBI Taxonomy" id="397948"/>
    <lineage>
        <taxon>Archaea</taxon>
        <taxon>Thermoproteota</taxon>
        <taxon>Thermoprotei</taxon>
        <taxon>Thermoproteales</taxon>
        <taxon>Thermoproteaceae</taxon>
        <taxon>Caldivirga</taxon>
    </lineage>
</organism>
<dbReference type="InterPro" id="IPR029063">
    <property type="entry name" value="SAM-dependent_MTases_sf"/>
</dbReference>
<dbReference type="KEGG" id="cma:Cmaq_0343"/>